<proteinExistence type="predicted"/>
<evidence type="ECO:0000313" key="3">
    <source>
        <dbReference type="Proteomes" id="UP001283361"/>
    </source>
</evidence>
<keyword evidence="3" id="KW-1185">Reference proteome</keyword>
<comment type="caution">
    <text evidence="2">The sequence shown here is derived from an EMBL/GenBank/DDBJ whole genome shotgun (WGS) entry which is preliminary data.</text>
</comment>
<accession>A0AAE1B3I3</accession>
<dbReference type="Proteomes" id="UP001283361">
    <property type="component" value="Unassembled WGS sequence"/>
</dbReference>
<reference evidence="2" key="1">
    <citation type="journal article" date="2023" name="G3 (Bethesda)">
        <title>A reference genome for the long-term kleptoplast-retaining sea slug Elysia crispata morphotype clarki.</title>
        <authorList>
            <person name="Eastman K.E."/>
            <person name="Pendleton A.L."/>
            <person name="Shaikh M.A."/>
            <person name="Suttiyut T."/>
            <person name="Ogas R."/>
            <person name="Tomko P."/>
            <person name="Gavelis G."/>
            <person name="Widhalm J.R."/>
            <person name="Wisecaver J.H."/>
        </authorList>
    </citation>
    <scope>NUCLEOTIDE SEQUENCE</scope>
    <source>
        <strain evidence="2">ECLA1</strain>
    </source>
</reference>
<feature type="region of interest" description="Disordered" evidence="1">
    <location>
        <begin position="1"/>
        <end position="20"/>
    </location>
</feature>
<gene>
    <name evidence="2" type="ORF">RRG08_007200</name>
</gene>
<organism evidence="2 3">
    <name type="scientific">Elysia crispata</name>
    <name type="common">lettuce slug</name>
    <dbReference type="NCBI Taxonomy" id="231223"/>
    <lineage>
        <taxon>Eukaryota</taxon>
        <taxon>Metazoa</taxon>
        <taxon>Spiralia</taxon>
        <taxon>Lophotrochozoa</taxon>
        <taxon>Mollusca</taxon>
        <taxon>Gastropoda</taxon>
        <taxon>Heterobranchia</taxon>
        <taxon>Euthyneura</taxon>
        <taxon>Panpulmonata</taxon>
        <taxon>Sacoglossa</taxon>
        <taxon>Placobranchoidea</taxon>
        <taxon>Plakobranchidae</taxon>
        <taxon>Elysia</taxon>
    </lineage>
</organism>
<protein>
    <submittedName>
        <fullName evidence="2">Uncharacterized protein</fullName>
    </submittedName>
</protein>
<evidence type="ECO:0000313" key="2">
    <source>
        <dbReference type="EMBL" id="KAK3798843.1"/>
    </source>
</evidence>
<dbReference type="AlphaFoldDB" id="A0AAE1B3I3"/>
<evidence type="ECO:0000256" key="1">
    <source>
        <dbReference type="SAM" id="MobiDB-lite"/>
    </source>
</evidence>
<sequence>MYDMYGNRTRTHTVPTAWPGQCNEEAMPTIKLMKTRRRQPGFESPQNNVQIRLLKPSILTGKLYSKTLNPANQG</sequence>
<name>A0AAE1B3I3_9GAST</name>
<dbReference type="EMBL" id="JAWDGP010000620">
    <property type="protein sequence ID" value="KAK3798843.1"/>
    <property type="molecule type" value="Genomic_DNA"/>
</dbReference>